<evidence type="ECO:0000259" key="2">
    <source>
        <dbReference type="Pfam" id="PF12770"/>
    </source>
</evidence>
<feature type="compositionally biased region" description="Polar residues" evidence="1">
    <location>
        <begin position="308"/>
        <end position="321"/>
    </location>
</feature>
<evidence type="ECO:0000313" key="4">
    <source>
        <dbReference type="Proteomes" id="UP001497453"/>
    </source>
</evidence>
<evidence type="ECO:0000313" key="3">
    <source>
        <dbReference type="EMBL" id="CAL1710918.1"/>
    </source>
</evidence>
<dbReference type="InterPro" id="IPR024983">
    <property type="entry name" value="CHAT_dom"/>
</dbReference>
<gene>
    <name evidence="3" type="ORF">GFSPODELE1_LOCUS8078</name>
</gene>
<name>A0ABP1DV23_9APHY</name>
<dbReference type="EMBL" id="OZ037949">
    <property type="protein sequence ID" value="CAL1710918.1"/>
    <property type="molecule type" value="Genomic_DNA"/>
</dbReference>
<organism evidence="3 4">
    <name type="scientific">Somion occarium</name>
    <dbReference type="NCBI Taxonomy" id="3059160"/>
    <lineage>
        <taxon>Eukaryota</taxon>
        <taxon>Fungi</taxon>
        <taxon>Dikarya</taxon>
        <taxon>Basidiomycota</taxon>
        <taxon>Agaricomycotina</taxon>
        <taxon>Agaricomycetes</taxon>
        <taxon>Polyporales</taxon>
        <taxon>Cerrenaceae</taxon>
        <taxon>Somion</taxon>
    </lineage>
</organism>
<keyword evidence="4" id="KW-1185">Reference proteome</keyword>
<dbReference type="Proteomes" id="UP001497453">
    <property type="component" value="Chromosome 6"/>
</dbReference>
<feature type="domain" description="CHAT" evidence="2">
    <location>
        <begin position="873"/>
        <end position="1161"/>
    </location>
</feature>
<accession>A0ABP1DV23</accession>
<sequence>MLLSSYIPASGSRLHPNVQDRPWRMCSAHRPQRCNRQLEFDFHTANDERLNVPKPQTELCIDMIGWKPAQLQDLCPDSTSDHIVMQVPKVEDILHVKVEDVIKQQQDTSSVLDRIYTQVYLPREDRDPDVLERCIAHLQNRRASHVPHNSNVYVEQYFHSHCLLALYEMRISARFRDPLTLDVAIRQLSEALPVLRLGHPFVTMEALSALEEAHKMRGEPEDLHFSAYYAEEASRLSKQGHILLDDGSYSKTMEAYRQFILERRNNQPGSQRQRLGRMLYNVIGRKDEGPSQFVKHYCASDAGDGSRSESMAPNIPSNSQTRSLPSLCDAILTHLHDPALPHHQNSQQTSVYPIHPSISDSLDKRRNLFRFFLARGNFLRMWFMEESGDWEILDDAVTMLEEAAVLAFQFEDDEPDARGQIMEDLCECYLIRIHGGYRSNGTLSDEEKRAWTEMAITLETMMKTDGTDVDGRMALQLFSLATLYLKIYPDLQHAADIRDLQEKWLEASHLEKLIVLGQKNLSNDGHVPSLPQVLAQLRKLRYMSSGDESDALEWYNLTLQYLENRRTLPKKLVRHDLAELYLELRTPFHNADQALNILLEDLGDQSLPVPIRLRTACMALPKLIQTTDQLTNGLLLTEYLCRAVALLPEASQIGQAIETYLDISREADNLLNYAISHVLKIRGIMASIHLLEQGRGTFWSRVHQIHSLTTTLVKEDPKDELKILCTWLEHKTYGSPLEAERRLDVIGEHSHRRLLKAQLEERLPEIRQKPGLEYFLLSERFNEQDLSELAARVQGWIVVLLASSEVNQEKLEEMGRSLKVSLENLRKFADSKSSDDGSTIYEGITEYYRYAPQPSPGRAGRIATSDGCDPWEVIEWLWRKIAKPVISCMRITLADGRDRPRVWWCSTGYFSMLPIHAAGLKSGPSCSNYVVSSYTPTLRTLLNAFREMAPVRRDNCQVLLGAVPRPFVGLPLPKTKEEVVRISKVIPEHAKLFMDKDDVSCDPNALGLSWLSLSIGLQTGSILHLACHGRQNPTYPLYSGFILRDRFATIRELMRIPAPSAFFAFLSACETAQGAEDRPDQAAHLAAAMLCLGFKSVVGTMWSMSDADGPEVAETVYRALFSGTSEMLDPNTIPYALDEAMCKLREGGASPIRWAPYIHMGI</sequence>
<reference evidence="4" key="1">
    <citation type="submission" date="2024-04" db="EMBL/GenBank/DDBJ databases">
        <authorList>
            <person name="Shaw F."/>
            <person name="Minotto A."/>
        </authorList>
    </citation>
    <scope>NUCLEOTIDE SEQUENCE [LARGE SCALE GENOMIC DNA]</scope>
</reference>
<evidence type="ECO:0000256" key="1">
    <source>
        <dbReference type="SAM" id="MobiDB-lite"/>
    </source>
</evidence>
<feature type="region of interest" description="Disordered" evidence="1">
    <location>
        <begin position="298"/>
        <end position="321"/>
    </location>
</feature>
<protein>
    <recommendedName>
        <fullName evidence="2">CHAT domain-containing protein</fullName>
    </recommendedName>
</protein>
<proteinExistence type="predicted"/>
<dbReference type="Pfam" id="PF12770">
    <property type="entry name" value="CHAT"/>
    <property type="match status" value="1"/>
</dbReference>